<dbReference type="FunCoup" id="Q9XX97">
    <property type="interactions" value="1588"/>
</dbReference>
<gene>
    <name evidence="8 10" type="primary">nkat-1</name>
    <name evidence="8" type="ORF">CELE_F28H6.3</name>
    <name evidence="10" type="ORF">F28H6.3</name>
</gene>
<evidence type="ECO:0000256" key="2">
    <source>
        <dbReference type="ARBA" id="ARBA00007441"/>
    </source>
</evidence>
<dbReference type="PANTHER" id="PTHR43807">
    <property type="entry name" value="FI04487P"/>
    <property type="match status" value="1"/>
</dbReference>
<dbReference type="UCSC" id="F28H6.3">
    <property type="organism name" value="c. elegans"/>
</dbReference>
<dbReference type="Proteomes" id="UP000001940">
    <property type="component" value="Chromosome X"/>
</dbReference>
<keyword evidence="9" id="KW-1185">Reference proteome</keyword>
<dbReference type="InParanoid" id="Q9XX97"/>
<dbReference type="PaxDb" id="6239-F28H6.3"/>
<dbReference type="AGR" id="WB:WBGene00009232"/>
<evidence type="ECO:0000256" key="6">
    <source>
        <dbReference type="ARBA" id="ARBA00024016"/>
    </source>
</evidence>
<keyword evidence="5" id="KW-0663">Pyridoxal phosphate</keyword>
<evidence type="ECO:0000313" key="9">
    <source>
        <dbReference type="Proteomes" id="UP000001940"/>
    </source>
</evidence>
<dbReference type="InterPro" id="IPR015422">
    <property type="entry name" value="PyrdxlP-dep_Trfase_small"/>
</dbReference>
<accession>Q9XX97</accession>
<dbReference type="SMR" id="Q9XX97"/>
<dbReference type="Bgee" id="WBGene00009232">
    <property type="expression patterns" value="Expressed in larva"/>
</dbReference>
<dbReference type="GO" id="GO:0005737">
    <property type="term" value="C:cytoplasm"/>
    <property type="evidence" value="ECO:0000318"/>
    <property type="project" value="GO_Central"/>
</dbReference>
<keyword evidence="3" id="KW-0032">Aminotransferase</keyword>
<dbReference type="AlphaFoldDB" id="Q9XX97"/>
<dbReference type="WormBase" id="F28H6.3">
    <property type="protein sequence ID" value="CE18648"/>
    <property type="gene ID" value="WBGene00009232"/>
    <property type="gene designation" value="nkat-1"/>
</dbReference>
<dbReference type="PIR" id="T21518">
    <property type="entry name" value="T21518"/>
</dbReference>
<comment type="pathway">
    <text evidence="6">Amino-acid degradation; L-kynurenine degradation; kynurenate from L-kynurenine: step 1/2.</text>
</comment>
<evidence type="ECO:0000256" key="4">
    <source>
        <dbReference type="ARBA" id="ARBA00022679"/>
    </source>
</evidence>
<dbReference type="FunFam" id="3.40.640.10:FF:000024">
    <property type="entry name" value="Kynurenine--oxoglutarate transaminase 3"/>
    <property type="match status" value="1"/>
</dbReference>
<sequence>MLTNFARQPSENVGEHQESIWVEFGKLAIENKAVSLGQGFPDSPAPKFVTEILKDIASHPEKIESHQYTRAFGHPDLVGILSKIYSYFYGVNVNATDDILITVGAYNALYYSFLGWISKGDEVIIIEPAFDCYFPQVKFAGGTPISVVMKLKEGSKSASQFTIDFEELEKKINKRTKMIVINNPHNPTGKLFSREELQHIAELARNYDLIVVADEVYEFHVSQPKEMIRFASLPGMYERTISIGSAGKALSVTGWKLGWAIGPQHLLSPLKTISQNCVYTCPTPIQLAIARAFQQDWPKFMENPNQSYLATGLPKEVMQKRKILANMLEKANFQTILPEAGFFMLAECKLPMKSFSFSPIVGKDPLDVQYSKWLCREKKLAVIPFSIFFSSKDQKHLSGRFVRLCFFKKDTTLQAAEKIFKTFENNDEKILERPVKL</sequence>
<evidence type="ECO:0000259" key="7">
    <source>
        <dbReference type="Pfam" id="PF00155"/>
    </source>
</evidence>
<evidence type="ECO:0000313" key="8">
    <source>
        <dbReference type="EMBL" id="CAA20930.1"/>
    </source>
</evidence>
<dbReference type="CDD" id="cd00609">
    <property type="entry name" value="AAT_like"/>
    <property type="match status" value="1"/>
</dbReference>
<evidence type="ECO:0000256" key="3">
    <source>
        <dbReference type="ARBA" id="ARBA00022576"/>
    </source>
</evidence>
<dbReference type="SUPFAM" id="SSF53383">
    <property type="entry name" value="PLP-dependent transferases"/>
    <property type="match status" value="1"/>
</dbReference>
<dbReference type="InterPro" id="IPR015424">
    <property type="entry name" value="PyrdxlP-dep_Trfase"/>
</dbReference>
<proteinExistence type="inferred from homology"/>
<dbReference type="GO" id="GO:0030170">
    <property type="term" value="F:pyridoxal phosphate binding"/>
    <property type="evidence" value="ECO:0007669"/>
    <property type="project" value="InterPro"/>
</dbReference>
<dbReference type="CTD" id="185086"/>
<dbReference type="Gene3D" id="3.90.1150.10">
    <property type="entry name" value="Aspartate Aminotransferase, domain 1"/>
    <property type="match status" value="1"/>
</dbReference>
<dbReference type="OMA" id="MTRINGG"/>
<dbReference type="OrthoDB" id="2414662at2759"/>
<dbReference type="EMBL" id="BX284606">
    <property type="protein sequence ID" value="CAA20930.1"/>
    <property type="molecule type" value="Genomic_DNA"/>
</dbReference>
<dbReference type="InterPro" id="IPR004839">
    <property type="entry name" value="Aminotransferase_I/II_large"/>
</dbReference>
<evidence type="ECO:0000256" key="1">
    <source>
        <dbReference type="ARBA" id="ARBA00001933"/>
    </source>
</evidence>
<dbReference type="STRING" id="6239.F28H6.3.1"/>
<dbReference type="GeneID" id="185086"/>
<comment type="cofactor">
    <cofactor evidence="1">
        <name>pyridoxal 5'-phosphate</name>
        <dbReference type="ChEBI" id="CHEBI:597326"/>
    </cofactor>
</comment>
<dbReference type="PANTHER" id="PTHR43807:SF20">
    <property type="entry name" value="FI04487P"/>
    <property type="match status" value="1"/>
</dbReference>
<dbReference type="InterPro" id="IPR015421">
    <property type="entry name" value="PyrdxlP-dep_Trfase_major"/>
</dbReference>
<dbReference type="Gene3D" id="3.40.640.10">
    <property type="entry name" value="Type I PLP-dependent aspartate aminotransferase-like (Major domain)"/>
    <property type="match status" value="1"/>
</dbReference>
<dbReference type="eggNOG" id="KOG0257">
    <property type="taxonomic scope" value="Eukaryota"/>
</dbReference>
<dbReference type="GO" id="GO:0005739">
    <property type="term" value="C:mitochondrion"/>
    <property type="evidence" value="ECO:0000318"/>
    <property type="project" value="GO_Central"/>
</dbReference>
<dbReference type="PhylomeDB" id="Q9XX97"/>
<dbReference type="GO" id="GO:0016212">
    <property type="term" value="F:kynurenine-oxoglutarate transaminase activity"/>
    <property type="evidence" value="ECO:0000318"/>
    <property type="project" value="GO_Central"/>
</dbReference>
<comment type="similarity">
    <text evidence="2">Belongs to the class-I pyridoxal-phosphate-dependent aminotransferase family.</text>
</comment>
<dbReference type="RefSeq" id="NP_510355.1">
    <property type="nucleotide sequence ID" value="NM_077954.4"/>
</dbReference>
<feature type="domain" description="Aminotransferase class I/classII large" evidence="7">
    <location>
        <begin position="33"/>
        <end position="419"/>
    </location>
</feature>
<dbReference type="HOGENOM" id="CLU_017584_4_0_1"/>
<dbReference type="KEGG" id="cel:CELE_F28H6.3"/>
<name>Q9XX97_CAEEL</name>
<reference evidence="8 9" key="1">
    <citation type="journal article" date="1998" name="Science">
        <title>Genome sequence of the nematode C. elegans: a platform for investigating biology.</title>
        <authorList>
            <consortium name="The C. elegans sequencing consortium"/>
            <person name="Sulson J.E."/>
            <person name="Waterston R."/>
        </authorList>
    </citation>
    <scope>NUCLEOTIDE SEQUENCE [LARGE SCALE GENOMIC DNA]</scope>
    <source>
        <strain evidence="8 9">Bristol N2</strain>
    </source>
</reference>
<dbReference type="Pfam" id="PF00155">
    <property type="entry name" value="Aminotran_1_2"/>
    <property type="match status" value="1"/>
</dbReference>
<organism evidence="8 9">
    <name type="scientific">Caenorhabditis elegans</name>
    <dbReference type="NCBI Taxonomy" id="6239"/>
    <lineage>
        <taxon>Eukaryota</taxon>
        <taxon>Metazoa</taxon>
        <taxon>Ecdysozoa</taxon>
        <taxon>Nematoda</taxon>
        <taxon>Chromadorea</taxon>
        <taxon>Rhabditida</taxon>
        <taxon>Rhabditina</taxon>
        <taxon>Rhabditomorpha</taxon>
        <taxon>Rhabditoidea</taxon>
        <taxon>Rhabditidae</taxon>
        <taxon>Peloderinae</taxon>
        <taxon>Caenorhabditis</taxon>
    </lineage>
</organism>
<dbReference type="PeptideAtlas" id="Q9XX97"/>
<dbReference type="InterPro" id="IPR051326">
    <property type="entry name" value="Kynurenine-oxoglutarate_AT"/>
</dbReference>
<protein>
    <submittedName>
        <fullName evidence="8">Kynurenine--oxoglutarate transaminase</fullName>
    </submittedName>
</protein>
<evidence type="ECO:0000256" key="5">
    <source>
        <dbReference type="ARBA" id="ARBA00022898"/>
    </source>
</evidence>
<evidence type="ECO:0000313" key="10">
    <source>
        <dbReference type="WormBase" id="F28H6.3"/>
    </source>
</evidence>
<keyword evidence="4" id="KW-0808">Transferase</keyword>